<dbReference type="SUPFAM" id="SSF51695">
    <property type="entry name" value="PLC-like phosphodiesterases"/>
    <property type="match status" value="1"/>
</dbReference>
<dbReference type="InterPro" id="IPR017946">
    <property type="entry name" value="PLC-like_Pdiesterase_TIM-brl"/>
</dbReference>
<sequence>MFKIPMIVGHRGAPLEAPENSIPSFILAKQIGASAIELDVHLSKDGVPVVIHDSIVVNDDGSKRKINEMYLEEIRKVNLAHLYHGKYSDVRIPTLRDVFNEVGRIKYCIEIKKSYKIYPNIEGKVLDIVDSLGLRDYVEITSNDYDSVLKIRELDPDIVVGMGYLGKVKWILDIAKRLEVNWLHVQYDLISEEDVELVHDEGMKINAWTVNDVFVANELANYGVDAITTDDPRLLIGELSKTCNKAPR</sequence>
<dbReference type="Gene3D" id="3.20.20.190">
    <property type="entry name" value="Phosphatidylinositol (PI) phosphodiesterase"/>
    <property type="match status" value="1"/>
</dbReference>
<dbReference type="GO" id="GO:0006629">
    <property type="term" value="P:lipid metabolic process"/>
    <property type="evidence" value="ECO:0007669"/>
    <property type="project" value="InterPro"/>
</dbReference>
<protein>
    <submittedName>
        <fullName evidence="2">Glycerophosphoryl diester phosphodiesterase</fullName>
    </submittedName>
</protein>
<dbReference type="PANTHER" id="PTHR46211">
    <property type="entry name" value="GLYCEROPHOSPHORYL DIESTER PHOSPHODIESTERASE"/>
    <property type="match status" value="1"/>
</dbReference>
<dbReference type="OrthoDB" id="19020at2157"/>
<dbReference type="PROSITE" id="PS51704">
    <property type="entry name" value="GP_PDE"/>
    <property type="match status" value="1"/>
</dbReference>
<evidence type="ECO:0000313" key="3">
    <source>
        <dbReference type="Proteomes" id="UP000003980"/>
    </source>
</evidence>
<proteinExistence type="predicted"/>
<keyword evidence="3" id="KW-1185">Reference proteome</keyword>
<reference evidence="2 3" key="1">
    <citation type="submission" date="2012-01" db="EMBL/GenBank/DDBJ databases">
        <title>Improved High-Quality Draft sequence of Metallosphaera yellowstonensis MK1.</title>
        <authorList>
            <consortium name="US DOE Joint Genome Institute"/>
            <person name="Lucas S."/>
            <person name="Han J."/>
            <person name="Cheng J.-F."/>
            <person name="Goodwin L."/>
            <person name="Pitluck S."/>
            <person name="Peters L."/>
            <person name="Teshima H."/>
            <person name="Detter J.C."/>
            <person name="Han C."/>
            <person name="Tapia R."/>
            <person name="Land M."/>
            <person name="Hauser L."/>
            <person name="Kyrpides N."/>
            <person name="Kozubal M."/>
            <person name="Macur R.E."/>
            <person name="Jay Z."/>
            <person name="Inskeep W."/>
            <person name="Woyke T."/>
        </authorList>
    </citation>
    <scope>NUCLEOTIDE SEQUENCE [LARGE SCALE GENOMIC DNA]</scope>
    <source>
        <strain evidence="2 3">MK1</strain>
    </source>
</reference>
<dbReference type="Pfam" id="PF03009">
    <property type="entry name" value="GDPD"/>
    <property type="match status" value="1"/>
</dbReference>
<accession>H2C1U3</accession>
<gene>
    <name evidence="2" type="ORF">MetMK1DRAFT_00007160</name>
</gene>
<dbReference type="EMBL" id="JH597761">
    <property type="protein sequence ID" value="EHP70214.1"/>
    <property type="molecule type" value="Genomic_DNA"/>
</dbReference>
<feature type="domain" description="GP-PDE" evidence="1">
    <location>
        <begin position="5"/>
        <end position="239"/>
    </location>
</feature>
<evidence type="ECO:0000259" key="1">
    <source>
        <dbReference type="PROSITE" id="PS51704"/>
    </source>
</evidence>
<dbReference type="HOGENOM" id="CLU_030006_3_5_2"/>
<dbReference type="GO" id="GO:0008081">
    <property type="term" value="F:phosphoric diester hydrolase activity"/>
    <property type="evidence" value="ECO:0007669"/>
    <property type="project" value="InterPro"/>
</dbReference>
<dbReference type="AlphaFoldDB" id="H2C1U3"/>
<dbReference type="STRING" id="671065.MetMK1DRAFT_00007160"/>
<dbReference type="Proteomes" id="UP000003980">
    <property type="component" value="Unassembled WGS sequence"/>
</dbReference>
<dbReference type="PANTHER" id="PTHR46211:SF14">
    <property type="entry name" value="GLYCEROPHOSPHODIESTER PHOSPHODIESTERASE"/>
    <property type="match status" value="1"/>
</dbReference>
<organism evidence="2 3">
    <name type="scientific">Metallosphaera yellowstonensis MK1</name>
    <dbReference type="NCBI Taxonomy" id="671065"/>
    <lineage>
        <taxon>Archaea</taxon>
        <taxon>Thermoproteota</taxon>
        <taxon>Thermoprotei</taxon>
        <taxon>Sulfolobales</taxon>
        <taxon>Sulfolobaceae</taxon>
        <taxon>Metallosphaera</taxon>
    </lineage>
</organism>
<dbReference type="InterPro" id="IPR030395">
    <property type="entry name" value="GP_PDE_dom"/>
</dbReference>
<dbReference type="eggNOG" id="arCOG00701">
    <property type="taxonomic scope" value="Archaea"/>
</dbReference>
<name>H2C1U3_9CREN</name>
<dbReference type="RefSeq" id="WP_009070743.1">
    <property type="nucleotide sequence ID" value="NZ_JH597761.1"/>
</dbReference>
<evidence type="ECO:0000313" key="2">
    <source>
        <dbReference type="EMBL" id="EHP70214.1"/>
    </source>
</evidence>